<sequence length="59" mass="6344">MKTRPAQPQLFAFKLAGQKAAPAKPQAQWQVRQGVAIAGCSAPIERTRNRMGGDSGVYC</sequence>
<protein>
    <submittedName>
        <fullName evidence="1">Uncharacterized protein</fullName>
    </submittedName>
</protein>
<keyword evidence="2" id="KW-1185">Reference proteome</keyword>
<dbReference type="EMBL" id="JACHXD010000003">
    <property type="protein sequence ID" value="MBB3118358.1"/>
    <property type="molecule type" value="Genomic_DNA"/>
</dbReference>
<organism evidence="1 2">
    <name type="scientific">Pseudoduganella violacea</name>
    <dbReference type="NCBI Taxonomy" id="1715466"/>
    <lineage>
        <taxon>Bacteria</taxon>
        <taxon>Pseudomonadati</taxon>
        <taxon>Pseudomonadota</taxon>
        <taxon>Betaproteobacteria</taxon>
        <taxon>Burkholderiales</taxon>
        <taxon>Oxalobacteraceae</taxon>
        <taxon>Telluria group</taxon>
        <taxon>Pseudoduganella</taxon>
    </lineage>
</organism>
<evidence type="ECO:0000313" key="2">
    <source>
        <dbReference type="Proteomes" id="UP000541535"/>
    </source>
</evidence>
<dbReference type="Proteomes" id="UP000541535">
    <property type="component" value="Unassembled WGS sequence"/>
</dbReference>
<comment type="caution">
    <text evidence="1">The sequence shown here is derived from an EMBL/GenBank/DDBJ whole genome shotgun (WGS) entry which is preliminary data.</text>
</comment>
<reference evidence="1 2" key="1">
    <citation type="submission" date="2020-08" db="EMBL/GenBank/DDBJ databases">
        <title>Genomic Encyclopedia of Type Strains, Phase III (KMG-III): the genomes of soil and plant-associated and newly described type strains.</title>
        <authorList>
            <person name="Whitman W."/>
        </authorList>
    </citation>
    <scope>NUCLEOTIDE SEQUENCE [LARGE SCALE GENOMIC DNA]</scope>
    <source>
        <strain evidence="1 2">CECT 8897</strain>
    </source>
</reference>
<name>A0A7W5FTN4_9BURK</name>
<accession>A0A7W5FTN4</accession>
<gene>
    <name evidence="1" type="ORF">FHS03_001389</name>
</gene>
<proteinExistence type="predicted"/>
<dbReference type="RefSeq" id="WP_183440289.1">
    <property type="nucleotide sequence ID" value="NZ_JACHXD010000003.1"/>
</dbReference>
<dbReference type="AlphaFoldDB" id="A0A7W5FTN4"/>
<evidence type="ECO:0000313" key="1">
    <source>
        <dbReference type="EMBL" id="MBB3118358.1"/>
    </source>
</evidence>